<keyword evidence="1" id="KW-0175">Coiled coil</keyword>
<proteinExistence type="predicted"/>
<comment type="caution">
    <text evidence="3">The sequence shown here is derived from an EMBL/GenBank/DDBJ whole genome shotgun (WGS) entry which is preliminary data.</text>
</comment>
<evidence type="ECO:0008006" key="5">
    <source>
        <dbReference type="Google" id="ProtNLM"/>
    </source>
</evidence>
<evidence type="ECO:0000313" key="3">
    <source>
        <dbReference type="EMBL" id="MCB5411788.1"/>
    </source>
</evidence>
<evidence type="ECO:0000313" key="4">
    <source>
        <dbReference type="Proteomes" id="UP001198571"/>
    </source>
</evidence>
<accession>A0ABS8CQZ6</accession>
<keyword evidence="4" id="KW-1185">Reference proteome</keyword>
<evidence type="ECO:0000256" key="1">
    <source>
        <dbReference type="SAM" id="Coils"/>
    </source>
</evidence>
<feature type="region of interest" description="Disordered" evidence="2">
    <location>
        <begin position="175"/>
        <end position="201"/>
    </location>
</feature>
<dbReference type="InterPro" id="IPR009636">
    <property type="entry name" value="SCAF"/>
</dbReference>
<feature type="coiled-coil region" evidence="1">
    <location>
        <begin position="41"/>
        <end position="106"/>
    </location>
</feature>
<name>A0ABS8CQZ6_9RHOB</name>
<organism evidence="3 4">
    <name type="scientific">Pseudogemmobacter faecipullorum</name>
    <dbReference type="NCBI Taxonomy" id="2755041"/>
    <lineage>
        <taxon>Bacteria</taxon>
        <taxon>Pseudomonadati</taxon>
        <taxon>Pseudomonadota</taxon>
        <taxon>Alphaproteobacteria</taxon>
        <taxon>Rhodobacterales</taxon>
        <taxon>Paracoccaceae</taxon>
        <taxon>Pseudogemmobacter</taxon>
    </lineage>
</organism>
<dbReference type="Proteomes" id="UP001198571">
    <property type="component" value="Unassembled WGS sequence"/>
</dbReference>
<dbReference type="Pfam" id="PF06810">
    <property type="entry name" value="Phage_scaffold"/>
    <property type="match status" value="1"/>
</dbReference>
<dbReference type="RefSeq" id="WP_226937239.1">
    <property type="nucleotide sequence ID" value="NZ_JACDXX010000020.1"/>
</dbReference>
<gene>
    <name evidence="3" type="ORF">H0485_17480</name>
</gene>
<reference evidence="3 4" key="1">
    <citation type="submission" date="2020-07" db="EMBL/GenBank/DDBJ databases">
        <title>Pseudogemmobacter sp. nov., isolated from poultry manure in Taiwan.</title>
        <authorList>
            <person name="Lin S.-Y."/>
            <person name="Tang Y.-S."/>
            <person name="Young C.-C."/>
        </authorList>
    </citation>
    <scope>NUCLEOTIDE SEQUENCE [LARGE SCALE GENOMIC DNA]</scope>
    <source>
        <strain evidence="3 4">CC-YST710</strain>
    </source>
</reference>
<protein>
    <recommendedName>
        <fullName evidence="5">Phage minor structural protein GP20</fullName>
    </recommendedName>
</protein>
<sequence length="219" mass="22568">MALKTVVETLDGLDEAVKALYVEKDGKHILDLDGIDTHPEVANLKSAYERVKAEKVSLKTEADKAKNDLAEAMKGKPDEAALVAERNRYEATIAELNGKLSDAQGKLSGVTIDQALTAALAKAGVTDPGLQAGALAIHRDKIKIGDDGALSFDTPMGPKDVPGFITGWAGAEGKSFVTPPAGGGSKGSESQNGGKAAGDMGGDKAARVAALKAKFPDLT</sequence>
<dbReference type="EMBL" id="JACDXX010000020">
    <property type="protein sequence ID" value="MCB5411788.1"/>
    <property type="molecule type" value="Genomic_DNA"/>
</dbReference>
<evidence type="ECO:0000256" key="2">
    <source>
        <dbReference type="SAM" id="MobiDB-lite"/>
    </source>
</evidence>